<name>A0A9J6B1I2_SOLCO</name>
<keyword evidence="3" id="KW-1185">Reference proteome</keyword>
<dbReference type="InterPro" id="IPR054722">
    <property type="entry name" value="PolX-like_BBD"/>
</dbReference>
<dbReference type="EMBL" id="JACXVP010000001">
    <property type="protein sequence ID" value="KAG5630536.1"/>
    <property type="molecule type" value="Genomic_DNA"/>
</dbReference>
<dbReference type="Pfam" id="PF22936">
    <property type="entry name" value="Pol_BBD"/>
    <property type="match status" value="1"/>
</dbReference>
<comment type="caution">
    <text evidence="2">The sequence shown here is derived from an EMBL/GenBank/DDBJ whole genome shotgun (WGS) entry which is preliminary data.</text>
</comment>
<reference evidence="2 3" key="1">
    <citation type="submission" date="2020-09" db="EMBL/GenBank/DDBJ databases">
        <title>De no assembly of potato wild relative species, Solanum commersonii.</title>
        <authorList>
            <person name="Cho K."/>
        </authorList>
    </citation>
    <scope>NUCLEOTIDE SEQUENCE [LARGE SCALE GENOMIC DNA]</scope>
    <source>
        <strain evidence="2">LZ3.2</strain>
        <tissue evidence="2">Leaf</tissue>
    </source>
</reference>
<proteinExistence type="predicted"/>
<dbReference type="OrthoDB" id="1626798at2759"/>
<evidence type="ECO:0000259" key="1">
    <source>
        <dbReference type="Pfam" id="PF22936"/>
    </source>
</evidence>
<sequence>MEKWYNCGKKGQYEEVVSIRNLKNQQEEFFIYLSNKEEEFVTCHSNKKEELELAPVSEKLVDYERDWIVDSGCSNHMTGDKKIFINMSESKGDRAMVTTNNSIIPIAYVDKMVNVPCRSSIQVELQNSYHYYLFHN</sequence>
<dbReference type="AlphaFoldDB" id="A0A9J6B1I2"/>
<dbReference type="Proteomes" id="UP000824120">
    <property type="component" value="Chromosome 1"/>
</dbReference>
<organism evidence="2 3">
    <name type="scientific">Solanum commersonii</name>
    <name type="common">Commerson's wild potato</name>
    <name type="synonym">Commerson's nightshade</name>
    <dbReference type="NCBI Taxonomy" id="4109"/>
    <lineage>
        <taxon>Eukaryota</taxon>
        <taxon>Viridiplantae</taxon>
        <taxon>Streptophyta</taxon>
        <taxon>Embryophyta</taxon>
        <taxon>Tracheophyta</taxon>
        <taxon>Spermatophyta</taxon>
        <taxon>Magnoliopsida</taxon>
        <taxon>eudicotyledons</taxon>
        <taxon>Gunneridae</taxon>
        <taxon>Pentapetalae</taxon>
        <taxon>asterids</taxon>
        <taxon>lamiids</taxon>
        <taxon>Solanales</taxon>
        <taxon>Solanaceae</taxon>
        <taxon>Solanoideae</taxon>
        <taxon>Solaneae</taxon>
        <taxon>Solanum</taxon>
    </lineage>
</organism>
<feature type="domain" description="Retrovirus-related Pol polyprotein from transposon TNT 1-94-like beta-barrel" evidence="1">
    <location>
        <begin position="67"/>
        <end position="127"/>
    </location>
</feature>
<gene>
    <name evidence="2" type="ORF">H5410_002253</name>
</gene>
<accession>A0A9J6B1I2</accession>
<evidence type="ECO:0000313" key="3">
    <source>
        <dbReference type="Proteomes" id="UP000824120"/>
    </source>
</evidence>
<protein>
    <recommendedName>
        <fullName evidence="1">Retrovirus-related Pol polyprotein from transposon TNT 1-94-like beta-barrel domain-containing protein</fullName>
    </recommendedName>
</protein>
<evidence type="ECO:0000313" key="2">
    <source>
        <dbReference type="EMBL" id="KAG5630536.1"/>
    </source>
</evidence>